<feature type="transmembrane region" description="Helical" evidence="1">
    <location>
        <begin position="57"/>
        <end position="76"/>
    </location>
</feature>
<dbReference type="SUPFAM" id="SSF103473">
    <property type="entry name" value="MFS general substrate transporter"/>
    <property type="match status" value="1"/>
</dbReference>
<evidence type="ECO:0000313" key="3">
    <source>
        <dbReference type="Proteomes" id="UP000647587"/>
    </source>
</evidence>
<name>A0ABQ2EGK4_9DEIO</name>
<proteinExistence type="predicted"/>
<feature type="transmembrane region" description="Helical" evidence="1">
    <location>
        <begin position="24"/>
        <end position="45"/>
    </location>
</feature>
<keyword evidence="1" id="KW-0472">Membrane</keyword>
<accession>A0ABQ2EGK4</accession>
<keyword evidence="1" id="KW-1133">Transmembrane helix</keyword>
<dbReference type="PANTHER" id="PTHR34980">
    <property type="entry name" value="INNER MEMBRANE PROTEIN-RELATED-RELATED"/>
    <property type="match status" value="1"/>
</dbReference>
<dbReference type="RefSeq" id="WP_189003420.1">
    <property type="nucleotide sequence ID" value="NZ_BMPP01000001.1"/>
</dbReference>
<reference evidence="3" key="1">
    <citation type="journal article" date="2019" name="Int. J. Syst. Evol. Microbiol.">
        <title>The Global Catalogue of Microorganisms (GCM) 10K type strain sequencing project: providing services to taxonomists for standard genome sequencing and annotation.</title>
        <authorList>
            <consortium name="The Broad Institute Genomics Platform"/>
            <consortium name="The Broad Institute Genome Sequencing Center for Infectious Disease"/>
            <person name="Wu L."/>
            <person name="Ma J."/>
        </authorList>
    </citation>
    <scope>NUCLEOTIDE SEQUENCE [LARGE SCALE GENOMIC DNA]</scope>
    <source>
        <strain evidence="3">JCM 30331</strain>
    </source>
</reference>
<keyword evidence="1" id="KW-0812">Transmembrane</keyword>
<keyword evidence="3" id="KW-1185">Reference proteome</keyword>
<comment type="caution">
    <text evidence="2">The sequence shown here is derived from an EMBL/GenBank/DDBJ whole genome shotgun (WGS) entry which is preliminary data.</text>
</comment>
<evidence type="ECO:0000313" key="2">
    <source>
        <dbReference type="EMBL" id="GGK10991.1"/>
    </source>
</evidence>
<gene>
    <name evidence="2" type="ORF">GCM10008955_00310</name>
</gene>
<dbReference type="PANTHER" id="PTHR34980:SF2">
    <property type="entry name" value="INNER MEMBRANE PROTEIN YHAH-RELATED"/>
    <property type="match status" value="1"/>
</dbReference>
<organism evidence="2 3">
    <name type="scientific">Deinococcus malanensis</name>
    <dbReference type="NCBI Taxonomy" id="1706855"/>
    <lineage>
        <taxon>Bacteria</taxon>
        <taxon>Thermotogati</taxon>
        <taxon>Deinococcota</taxon>
        <taxon>Deinococci</taxon>
        <taxon>Deinococcales</taxon>
        <taxon>Deinococcaceae</taxon>
        <taxon>Deinococcus</taxon>
    </lineage>
</organism>
<dbReference type="EMBL" id="BMPP01000001">
    <property type="protein sequence ID" value="GGK10991.1"/>
    <property type="molecule type" value="Genomic_DNA"/>
</dbReference>
<sequence>MNEYMNVLKHHYADFKGRARRREYWMFVLVNFIITVVLTTVDSLAGLRLGEGPQTVGILSAVYALAVLIPGLALSVRRLHDTGRSGWWVLLALVPIVGAIVLLVFYVFESQPGSNKWGPNPKEHGGVAAAPSW</sequence>
<dbReference type="Proteomes" id="UP000647587">
    <property type="component" value="Unassembled WGS sequence"/>
</dbReference>
<protein>
    <submittedName>
        <fullName evidence="2">DUF805 domain-containing protein</fullName>
    </submittedName>
</protein>
<feature type="transmembrane region" description="Helical" evidence="1">
    <location>
        <begin position="88"/>
        <end position="108"/>
    </location>
</feature>
<dbReference type="InterPro" id="IPR036259">
    <property type="entry name" value="MFS_trans_sf"/>
</dbReference>
<dbReference type="InterPro" id="IPR008523">
    <property type="entry name" value="DUF805"/>
</dbReference>
<dbReference type="Pfam" id="PF05656">
    <property type="entry name" value="DUF805"/>
    <property type="match status" value="1"/>
</dbReference>
<evidence type="ECO:0000256" key="1">
    <source>
        <dbReference type="SAM" id="Phobius"/>
    </source>
</evidence>